<keyword evidence="3" id="KW-0597">Phosphoprotein</keyword>
<keyword evidence="4" id="KW-0808">Transferase</keyword>
<dbReference type="CDD" id="cd00075">
    <property type="entry name" value="HATPase"/>
    <property type="match status" value="1"/>
</dbReference>
<proteinExistence type="predicted"/>
<dbReference type="CDD" id="cd00082">
    <property type="entry name" value="HisKA"/>
    <property type="match status" value="1"/>
</dbReference>
<keyword evidence="6" id="KW-0812">Transmembrane</keyword>
<dbReference type="InterPro" id="IPR036097">
    <property type="entry name" value="HisK_dim/P_sf"/>
</dbReference>
<dbReference type="PROSITE" id="PS50109">
    <property type="entry name" value="HIS_KIN"/>
    <property type="match status" value="1"/>
</dbReference>
<dbReference type="GO" id="GO:0000155">
    <property type="term" value="F:phosphorelay sensor kinase activity"/>
    <property type="evidence" value="ECO:0007669"/>
    <property type="project" value="InterPro"/>
</dbReference>
<evidence type="ECO:0000256" key="5">
    <source>
        <dbReference type="ARBA" id="ARBA00022777"/>
    </source>
</evidence>
<comment type="catalytic activity">
    <reaction evidence="1">
        <text>ATP + protein L-histidine = ADP + protein N-phospho-L-histidine.</text>
        <dbReference type="EC" id="2.7.13.3"/>
    </reaction>
</comment>
<name>A0A7K1XVB1_9SPHI</name>
<evidence type="ECO:0000256" key="6">
    <source>
        <dbReference type="SAM" id="Phobius"/>
    </source>
</evidence>
<keyword evidence="6" id="KW-0472">Membrane</keyword>
<comment type="caution">
    <text evidence="8">The sequence shown here is derived from an EMBL/GenBank/DDBJ whole genome shotgun (WGS) entry which is preliminary data.</text>
</comment>
<organism evidence="8 9">
    <name type="scientific">Hufsiella ginkgonis</name>
    <dbReference type="NCBI Taxonomy" id="2695274"/>
    <lineage>
        <taxon>Bacteria</taxon>
        <taxon>Pseudomonadati</taxon>
        <taxon>Bacteroidota</taxon>
        <taxon>Sphingobacteriia</taxon>
        <taxon>Sphingobacteriales</taxon>
        <taxon>Sphingobacteriaceae</taxon>
        <taxon>Hufsiella</taxon>
    </lineage>
</organism>
<evidence type="ECO:0000256" key="3">
    <source>
        <dbReference type="ARBA" id="ARBA00022553"/>
    </source>
</evidence>
<dbReference type="SUPFAM" id="SSF47384">
    <property type="entry name" value="Homodimeric domain of signal transducing histidine kinase"/>
    <property type="match status" value="1"/>
</dbReference>
<dbReference type="EMBL" id="WVHS01000001">
    <property type="protein sequence ID" value="MXV14943.1"/>
    <property type="molecule type" value="Genomic_DNA"/>
</dbReference>
<dbReference type="PANTHER" id="PTHR43047:SF72">
    <property type="entry name" value="OSMOSENSING HISTIDINE PROTEIN KINASE SLN1"/>
    <property type="match status" value="1"/>
</dbReference>
<dbReference type="EC" id="2.7.13.3" evidence="2"/>
<dbReference type="GO" id="GO:0005886">
    <property type="term" value="C:plasma membrane"/>
    <property type="evidence" value="ECO:0007669"/>
    <property type="project" value="TreeGrafter"/>
</dbReference>
<dbReference type="InterPro" id="IPR011990">
    <property type="entry name" value="TPR-like_helical_dom_sf"/>
</dbReference>
<dbReference type="FunFam" id="3.30.565.10:FF:000006">
    <property type="entry name" value="Sensor histidine kinase WalK"/>
    <property type="match status" value="1"/>
</dbReference>
<dbReference type="AlphaFoldDB" id="A0A7K1XVB1"/>
<dbReference type="PANTHER" id="PTHR43047">
    <property type="entry name" value="TWO-COMPONENT HISTIDINE PROTEIN KINASE"/>
    <property type="match status" value="1"/>
</dbReference>
<dbReference type="Gene3D" id="3.30.565.10">
    <property type="entry name" value="Histidine kinase-like ATPase, C-terminal domain"/>
    <property type="match status" value="1"/>
</dbReference>
<evidence type="ECO:0000313" key="9">
    <source>
        <dbReference type="Proteomes" id="UP000451233"/>
    </source>
</evidence>
<dbReference type="Pfam" id="PF00512">
    <property type="entry name" value="HisKA"/>
    <property type="match status" value="1"/>
</dbReference>
<dbReference type="SUPFAM" id="SSF55874">
    <property type="entry name" value="ATPase domain of HSP90 chaperone/DNA topoisomerase II/histidine kinase"/>
    <property type="match status" value="1"/>
</dbReference>
<dbReference type="SUPFAM" id="SSF48452">
    <property type="entry name" value="TPR-like"/>
    <property type="match status" value="1"/>
</dbReference>
<dbReference type="Pfam" id="PF02518">
    <property type="entry name" value="HATPase_c"/>
    <property type="match status" value="1"/>
</dbReference>
<evidence type="ECO:0000313" key="8">
    <source>
        <dbReference type="EMBL" id="MXV14943.1"/>
    </source>
</evidence>
<dbReference type="InterPro" id="IPR004358">
    <property type="entry name" value="Sig_transdc_His_kin-like_C"/>
</dbReference>
<dbReference type="InterPro" id="IPR036890">
    <property type="entry name" value="HATPase_C_sf"/>
</dbReference>
<dbReference type="SMART" id="SM00387">
    <property type="entry name" value="HATPase_c"/>
    <property type="match status" value="1"/>
</dbReference>
<dbReference type="InterPro" id="IPR019734">
    <property type="entry name" value="TPR_rpt"/>
</dbReference>
<protein>
    <recommendedName>
        <fullName evidence="2">histidine kinase</fullName>
        <ecNumber evidence="2">2.7.13.3</ecNumber>
    </recommendedName>
</protein>
<dbReference type="RefSeq" id="WP_160905880.1">
    <property type="nucleotide sequence ID" value="NZ_WVHS01000001.1"/>
</dbReference>
<dbReference type="InterPro" id="IPR005467">
    <property type="entry name" value="His_kinase_dom"/>
</dbReference>
<sequence>MSCLTDAVYRCSYVLVVLLLVVGSSCDRTPGKAKVKDPFAGYIATANKHVGEDLERVFRYVDSMYRSTPDHTVLEKLGYYNFCSANYFNVFHDNARAVAYSDSMVAIIEKDNNQEKYPELAVLGYISRGETNFAAGRYNVAYNAFFKTKLLVRQTLDSCALSDYNYRLGMVLYKQQRYHKAAAYFKEAFDGLGTCPDKKAVFWRRQEILNNTALSYSKTELIDSAFLYYDKALAFISSGVSLYDDPFMINLGKAVMYGNQGDVFLKKGDSLSAERLYLKSAKMNSQQGYEVNDMMFTRIKLARLYKEEGRKNDMYVQLQLVRNTLDTLDNREVRTRWNELMNDYYSSVDQPANAYPFLKEYNRLKDSARISTRQLLSGDANVQLQSLEKQYEIDILKKNTQLQRLYLHIVITISVLTLVILFLIYKYWRRSKENVKSLASLNETVKQQNEALGNTLAALKLSSLEKDRILRAVAHDLRNPIGGIASVSELMLSEPDAPLDQREELLGLINSTCTDSLLLINEILEAANTQDAGNMPLQPVEINTVITNCIELLRFRAAEKAQDLSGKLGVEPLELHINREKIGRVVNNLISNAIKFSPRGSTIVVSTHNQPHKLLISVKDNGIGIPAEIQPKIFDMFTSARRKGTTGEKPFGLGLSISKQIVEAHKGRIWFDSEEGKGTTFFVELRKNH</sequence>
<dbReference type="PRINTS" id="PR00344">
    <property type="entry name" value="BCTRLSENSOR"/>
</dbReference>
<evidence type="ECO:0000256" key="2">
    <source>
        <dbReference type="ARBA" id="ARBA00012438"/>
    </source>
</evidence>
<dbReference type="Proteomes" id="UP000451233">
    <property type="component" value="Unassembled WGS sequence"/>
</dbReference>
<dbReference type="Gene3D" id="1.10.287.130">
    <property type="match status" value="1"/>
</dbReference>
<dbReference type="SMART" id="SM00388">
    <property type="entry name" value="HisKA"/>
    <property type="match status" value="1"/>
</dbReference>
<evidence type="ECO:0000256" key="4">
    <source>
        <dbReference type="ARBA" id="ARBA00022679"/>
    </source>
</evidence>
<keyword evidence="6" id="KW-1133">Transmembrane helix</keyword>
<dbReference type="SMART" id="SM00028">
    <property type="entry name" value="TPR"/>
    <property type="match status" value="3"/>
</dbReference>
<dbReference type="Gene3D" id="1.25.40.10">
    <property type="entry name" value="Tetratricopeptide repeat domain"/>
    <property type="match status" value="1"/>
</dbReference>
<feature type="transmembrane region" description="Helical" evidence="6">
    <location>
        <begin position="405"/>
        <end position="428"/>
    </location>
</feature>
<keyword evidence="5" id="KW-0418">Kinase</keyword>
<accession>A0A7K1XVB1</accession>
<keyword evidence="9" id="KW-1185">Reference proteome</keyword>
<dbReference type="InterPro" id="IPR003661">
    <property type="entry name" value="HisK_dim/P_dom"/>
</dbReference>
<dbReference type="InterPro" id="IPR003594">
    <property type="entry name" value="HATPase_dom"/>
</dbReference>
<feature type="domain" description="Histidine kinase" evidence="7">
    <location>
        <begin position="472"/>
        <end position="689"/>
    </location>
</feature>
<evidence type="ECO:0000256" key="1">
    <source>
        <dbReference type="ARBA" id="ARBA00000085"/>
    </source>
</evidence>
<reference evidence="8 9" key="1">
    <citation type="submission" date="2019-11" db="EMBL/GenBank/DDBJ databases">
        <title>Pedobacter sp. HMF7056 Genome sequencing and assembly.</title>
        <authorList>
            <person name="Kang H."/>
            <person name="Kim H."/>
            <person name="Joh K."/>
        </authorList>
    </citation>
    <scope>NUCLEOTIDE SEQUENCE [LARGE SCALE GENOMIC DNA]</scope>
    <source>
        <strain evidence="8 9">HMF7056</strain>
    </source>
</reference>
<dbReference type="GO" id="GO:0009927">
    <property type="term" value="F:histidine phosphotransfer kinase activity"/>
    <property type="evidence" value="ECO:0007669"/>
    <property type="project" value="TreeGrafter"/>
</dbReference>
<gene>
    <name evidence="8" type="ORF">GS398_06505</name>
</gene>
<evidence type="ECO:0000259" key="7">
    <source>
        <dbReference type="PROSITE" id="PS50109"/>
    </source>
</evidence>